<evidence type="ECO:0000313" key="3">
    <source>
        <dbReference type="Proteomes" id="UP000553766"/>
    </source>
</evidence>
<gene>
    <name evidence="2" type="ORF">FHS89_000536</name>
</gene>
<name>A0A840WHD8_9RHOB</name>
<dbReference type="SUPFAM" id="SSF46785">
    <property type="entry name" value="Winged helix' DNA-binding domain"/>
    <property type="match status" value="1"/>
</dbReference>
<dbReference type="Pfam" id="PF13412">
    <property type="entry name" value="HTH_24"/>
    <property type="match status" value="1"/>
</dbReference>
<organism evidence="2 3">
    <name type="scientific">Rubricella aquisinus</name>
    <dbReference type="NCBI Taxonomy" id="2028108"/>
    <lineage>
        <taxon>Bacteria</taxon>
        <taxon>Pseudomonadati</taxon>
        <taxon>Pseudomonadota</taxon>
        <taxon>Alphaproteobacteria</taxon>
        <taxon>Rhodobacterales</taxon>
        <taxon>Paracoccaceae</taxon>
        <taxon>Rubricella</taxon>
    </lineage>
</organism>
<evidence type="ECO:0000313" key="2">
    <source>
        <dbReference type="EMBL" id="MBB5514538.1"/>
    </source>
</evidence>
<keyword evidence="1" id="KW-0175">Coiled coil</keyword>
<reference evidence="2 3" key="1">
    <citation type="submission" date="2020-08" db="EMBL/GenBank/DDBJ databases">
        <title>Genomic Encyclopedia of Type Strains, Phase IV (KMG-IV): sequencing the most valuable type-strain genomes for metagenomic binning, comparative biology and taxonomic classification.</title>
        <authorList>
            <person name="Goeker M."/>
        </authorList>
    </citation>
    <scope>NUCLEOTIDE SEQUENCE [LARGE SCALE GENOMIC DNA]</scope>
    <source>
        <strain evidence="2 3">DSM 103377</strain>
    </source>
</reference>
<dbReference type="NCBIfam" id="TIGR04176">
    <property type="entry name" value="MarR_EPS"/>
    <property type="match status" value="1"/>
</dbReference>
<dbReference type="InterPro" id="IPR026433">
    <property type="entry name" value="MarR_EPS"/>
</dbReference>
<keyword evidence="3" id="KW-1185">Reference proteome</keyword>
<evidence type="ECO:0000256" key="1">
    <source>
        <dbReference type="SAM" id="Coils"/>
    </source>
</evidence>
<proteinExistence type="predicted"/>
<dbReference type="AlphaFoldDB" id="A0A840WHD8"/>
<dbReference type="EMBL" id="JACIJS010000001">
    <property type="protein sequence ID" value="MBB5514538.1"/>
    <property type="molecule type" value="Genomic_DNA"/>
</dbReference>
<dbReference type="RefSeq" id="WP_184008196.1">
    <property type="nucleotide sequence ID" value="NZ_JACIJS010000001.1"/>
</dbReference>
<dbReference type="InterPro" id="IPR036388">
    <property type="entry name" value="WH-like_DNA-bd_sf"/>
</dbReference>
<dbReference type="InterPro" id="IPR036390">
    <property type="entry name" value="WH_DNA-bd_sf"/>
</dbReference>
<protein>
    <submittedName>
        <fullName evidence="2">EPS-associated MarR family transcriptional regulator</fullName>
    </submittedName>
</protein>
<dbReference type="Gene3D" id="1.10.10.10">
    <property type="entry name" value="Winged helix-like DNA-binding domain superfamily/Winged helix DNA-binding domain"/>
    <property type="match status" value="1"/>
</dbReference>
<comment type="caution">
    <text evidence="2">The sequence shown here is derived from an EMBL/GenBank/DDBJ whole genome shotgun (WGS) entry which is preliminary data.</text>
</comment>
<sequence>MPLSSQDEKTFRLLRFLERDPSLSQRDLARETGWSLGAVNYCLQALVAKGEVKIENFRTSDNRMKYIYVLTPKGVQKRLALTRDFLKRKQEEYHSIKAEIEELEAEEALLDQDHIKQ</sequence>
<feature type="coiled-coil region" evidence="1">
    <location>
        <begin position="86"/>
        <end position="113"/>
    </location>
</feature>
<dbReference type="Proteomes" id="UP000553766">
    <property type="component" value="Unassembled WGS sequence"/>
</dbReference>
<accession>A0A840WHD8</accession>